<keyword evidence="6 9" id="KW-0460">Magnesium</keyword>
<evidence type="ECO:0000256" key="4">
    <source>
        <dbReference type="ARBA" id="ARBA00012213"/>
    </source>
</evidence>
<comment type="catalytic activity">
    <reaction evidence="1">
        <text>4-hydroxy-4-methyl-2-oxoglutarate = 2 pyruvate</text>
        <dbReference type="Rhea" id="RHEA:22748"/>
        <dbReference type="ChEBI" id="CHEBI:15361"/>
        <dbReference type="ChEBI" id="CHEBI:58276"/>
        <dbReference type="EC" id="4.1.3.17"/>
    </reaction>
</comment>
<sequence length="224" mass="23304">MAGTVISDIERADPDVIDGLAACGVSTIYEAQGRTGLLASTLRPLVAGTRIAGSAITISCSPTSNLMNHVALAYARAGDIILIVPDSPSDIAYAGDLFAAAALARGCRGLIVDAAVRDVRDLRELGLPVWSRCISPHGPSTLDLGNVNVPVACGDAYIRPGDILAADDDGVCVIRREDASHVLAQARARQEDEHKKRTALLGGQPGLDLHGLRTLLASKGLNLP</sequence>
<dbReference type="NCBIfam" id="NF006731">
    <property type="entry name" value="PRK09262.1"/>
    <property type="match status" value="1"/>
</dbReference>
<evidence type="ECO:0000313" key="10">
    <source>
        <dbReference type="EMBL" id="EQB13796.1"/>
    </source>
</evidence>
<comment type="caution">
    <text evidence="10">The sequence shown here is derived from an EMBL/GenBank/DDBJ whole genome shotgun (WGS) entry which is preliminary data.</text>
</comment>
<organism evidence="10 11">
    <name type="scientific">Sphingobium quisquiliarum P25</name>
    <dbReference type="NCBI Taxonomy" id="1329909"/>
    <lineage>
        <taxon>Bacteria</taxon>
        <taxon>Pseudomonadati</taxon>
        <taxon>Pseudomonadota</taxon>
        <taxon>Alphaproteobacteria</taxon>
        <taxon>Sphingomonadales</taxon>
        <taxon>Sphingomonadaceae</taxon>
        <taxon>Sphingobium</taxon>
    </lineage>
</organism>
<evidence type="ECO:0000256" key="2">
    <source>
        <dbReference type="ARBA" id="ARBA00001946"/>
    </source>
</evidence>
<dbReference type="EC" id="4.1.3.17" evidence="4"/>
<dbReference type="CDD" id="cd16841">
    <property type="entry name" value="RraA_family"/>
    <property type="match status" value="1"/>
</dbReference>
<dbReference type="InterPro" id="IPR036704">
    <property type="entry name" value="RraA/RraA-like_sf"/>
</dbReference>
<dbReference type="GO" id="GO:0046872">
    <property type="term" value="F:metal ion binding"/>
    <property type="evidence" value="ECO:0007669"/>
    <property type="project" value="UniProtKB-KW"/>
</dbReference>
<dbReference type="GO" id="GO:0042537">
    <property type="term" value="P:benzene-containing compound metabolic process"/>
    <property type="evidence" value="ECO:0007669"/>
    <property type="project" value="UniProtKB-ARBA"/>
</dbReference>
<dbReference type="GO" id="GO:0019336">
    <property type="term" value="P:phenol-containing compound catabolic process"/>
    <property type="evidence" value="ECO:0007669"/>
    <property type="project" value="UniProtKB-ARBA"/>
</dbReference>
<proteinExistence type="inferred from homology"/>
<comment type="cofactor">
    <cofactor evidence="2 9">
        <name>Mg(2+)</name>
        <dbReference type="ChEBI" id="CHEBI:18420"/>
    </cofactor>
</comment>
<dbReference type="PANTHER" id="PTHR33254:SF16">
    <property type="entry name" value="BLR3842 PROTEIN"/>
    <property type="match status" value="1"/>
</dbReference>
<protein>
    <recommendedName>
        <fullName evidence="4">4-hydroxy-4-methyl-2-oxoglutarate aldolase</fullName>
        <ecNumber evidence="4">4.1.3.17</ecNumber>
    </recommendedName>
</protein>
<gene>
    <name evidence="10" type="ORF">L288_02235</name>
</gene>
<name>T0HBU2_9SPHN</name>
<comment type="similarity">
    <text evidence="8">Belongs to the LigK/PcmE family.</text>
</comment>
<dbReference type="Proteomes" id="UP000015525">
    <property type="component" value="Unassembled WGS sequence"/>
</dbReference>
<dbReference type="PATRIC" id="fig|1329909.3.peg.418"/>
<keyword evidence="11" id="KW-1185">Reference proteome</keyword>
<dbReference type="Gene3D" id="3.50.30.40">
    <property type="entry name" value="Ribonuclease E inhibitor RraA/RraA-like"/>
    <property type="match status" value="1"/>
</dbReference>
<dbReference type="EMBL" id="ATHO01000014">
    <property type="protein sequence ID" value="EQB13796.1"/>
    <property type="molecule type" value="Genomic_DNA"/>
</dbReference>
<evidence type="ECO:0000256" key="1">
    <source>
        <dbReference type="ARBA" id="ARBA00001342"/>
    </source>
</evidence>
<feature type="binding site" evidence="9">
    <location>
        <position position="118"/>
    </location>
    <ligand>
        <name>Mg(2+)</name>
        <dbReference type="ChEBI" id="CHEBI:18420"/>
    </ligand>
</feature>
<dbReference type="SUPFAM" id="SSF89562">
    <property type="entry name" value="RraA-like"/>
    <property type="match status" value="1"/>
</dbReference>
<evidence type="ECO:0000256" key="5">
    <source>
        <dbReference type="ARBA" id="ARBA00022723"/>
    </source>
</evidence>
<evidence type="ECO:0000256" key="6">
    <source>
        <dbReference type="ARBA" id="ARBA00022842"/>
    </source>
</evidence>
<reference evidence="10 11" key="1">
    <citation type="journal article" date="2013" name="Genome Announc.">
        <title>Draft Genome Sequence of Sphingobium quisquiliarum Strain P25T, a Novel Hexachlorocyclohexane (HCH)-Degrading Bacterium Isolated from an HCH Dumpsite.</title>
        <authorList>
            <person name="Kumar Singh A."/>
            <person name="Sangwan N."/>
            <person name="Sharma A."/>
            <person name="Gupta V."/>
            <person name="Khurana J.P."/>
            <person name="Lal R."/>
        </authorList>
    </citation>
    <scope>NUCLEOTIDE SEQUENCE [LARGE SCALE GENOMIC DNA]</scope>
    <source>
        <strain evidence="10 11">P25</strain>
    </source>
</reference>
<dbReference type="GO" id="GO:0047443">
    <property type="term" value="F:4-hydroxy-4-methyl-2-oxoglutarate aldolase activity"/>
    <property type="evidence" value="ECO:0007669"/>
    <property type="project" value="UniProtKB-EC"/>
</dbReference>
<dbReference type="FunFam" id="3.50.30.40:FF:000002">
    <property type="entry name" value="4-carboxy-4-hydroxy-2-oxoadipate aldolase/oxaloacetate decarboxylase"/>
    <property type="match status" value="1"/>
</dbReference>
<evidence type="ECO:0000256" key="9">
    <source>
        <dbReference type="PIRSR" id="PIRSR605493-1"/>
    </source>
</evidence>
<evidence type="ECO:0000256" key="3">
    <source>
        <dbReference type="ARBA" id="ARBA00011643"/>
    </source>
</evidence>
<evidence type="ECO:0000256" key="7">
    <source>
        <dbReference type="ARBA" id="ARBA00023239"/>
    </source>
</evidence>
<keyword evidence="7" id="KW-0456">Lyase</keyword>
<dbReference type="AlphaFoldDB" id="T0HBU2"/>
<dbReference type="RefSeq" id="WP_021236769.1">
    <property type="nucleotide sequence ID" value="NZ_ATHO01000014.1"/>
</dbReference>
<dbReference type="GO" id="GO:0072329">
    <property type="term" value="P:monocarboxylic acid catabolic process"/>
    <property type="evidence" value="ECO:0007669"/>
    <property type="project" value="UniProtKB-ARBA"/>
</dbReference>
<dbReference type="InterPro" id="IPR005493">
    <property type="entry name" value="RraA/RraA-like"/>
</dbReference>
<accession>T0HBU2</accession>
<feature type="binding site" evidence="9">
    <location>
        <position position="117"/>
    </location>
    <ligand>
        <name>substrate</name>
    </ligand>
</feature>
<evidence type="ECO:0000256" key="8">
    <source>
        <dbReference type="ARBA" id="ARBA00061585"/>
    </source>
</evidence>
<dbReference type="Pfam" id="PF03737">
    <property type="entry name" value="RraA-like"/>
    <property type="match status" value="1"/>
</dbReference>
<comment type="subunit">
    <text evidence="3">Homohexamer.</text>
</comment>
<dbReference type="PANTHER" id="PTHR33254">
    <property type="entry name" value="4-HYDROXY-4-METHYL-2-OXOGLUTARATE ALDOLASE 3-RELATED"/>
    <property type="match status" value="1"/>
</dbReference>
<keyword evidence="5 9" id="KW-0479">Metal-binding</keyword>
<evidence type="ECO:0000313" key="11">
    <source>
        <dbReference type="Proteomes" id="UP000015525"/>
    </source>
</evidence>